<feature type="transmembrane region" description="Helical" evidence="1">
    <location>
        <begin position="55"/>
        <end position="71"/>
    </location>
</feature>
<keyword evidence="1" id="KW-1133">Transmembrane helix</keyword>
<protein>
    <submittedName>
        <fullName evidence="2">Uncharacterized protein</fullName>
    </submittedName>
</protein>
<evidence type="ECO:0000313" key="5">
    <source>
        <dbReference type="Proteomes" id="UP001567571"/>
    </source>
</evidence>
<evidence type="ECO:0000313" key="2">
    <source>
        <dbReference type="EMBL" id="GAA0545199.1"/>
    </source>
</evidence>
<dbReference type="EMBL" id="JBEDNW010000002">
    <property type="protein sequence ID" value="MEZ3166810.1"/>
    <property type="molecule type" value="Genomic_DNA"/>
</dbReference>
<dbReference type="RefSeq" id="WP_343778788.1">
    <property type="nucleotide sequence ID" value="NZ_BAAADQ010000010.1"/>
</dbReference>
<evidence type="ECO:0000313" key="4">
    <source>
        <dbReference type="Proteomes" id="UP001501425"/>
    </source>
</evidence>
<dbReference type="EMBL" id="BAAADQ010000010">
    <property type="protein sequence ID" value="GAA0545199.1"/>
    <property type="molecule type" value="Genomic_DNA"/>
</dbReference>
<dbReference type="Proteomes" id="UP001567571">
    <property type="component" value="Unassembled WGS sequence"/>
</dbReference>
<comment type="caution">
    <text evidence="2">The sequence shown here is derived from an EMBL/GenBank/DDBJ whole genome shotgun (WGS) entry which is preliminary data.</text>
</comment>
<organism evidence="2 4">
    <name type="scientific">Halorubrum ejinorense</name>
    <dbReference type="NCBI Taxonomy" id="425309"/>
    <lineage>
        <taxon>Archaea</taxon>
        <taxon>Methanobacteriati</taxon>
        <taxon>Methanobacteriota</taxon>
        <taxon>Stenosarchaea group</taxon>
        <taxon>Halobacteria</taxon>
        <taxon>Halobacteriales</taxon>
        <taxon>Haloferacaceae</taxon>
        <taxon>Halorubrum</taxon>
    </lineage>
</organism>
<proteinExistence type="predicted"/>
<evidence type="ECO:0000313" key="3">
    <source>
        <dbReference type="EMBL" id="MEZ3166810.1"/>
    </source>
</evidence>
<sequence>MTNLALLTVGVAFLAWGALNVAFPGNETVRNFVGPSEWQRDPDRAARKQRRYTKYVGYGFVLFGVCLVYVGA</sequence>
<reference evidence="2" key="2">
    <citation type="submission" date="2023-12" db="EMBL/GenBank/DDBJ databases">
        <authorList>
            <person name="Sun Q."/>
            <person name="Inoue M."/>
        </authorList>
    </citation>
    <scope>NUCLEOTIDE SEQUENCE</scope>
    <source>
        <strain evidence="2">JCM 14265</strain>
    </source>
</reference>
<dbReference type="Proteomes" id="UP001501425">
    <property type="component" value="Unassembled WGS sequence"/>
</dbReference>
<name>A0AAV3STR1_9EURY</name>
<reference evidence="2" key="1">
    <citation type="journal article" date="2014" name="Int. J. Syst. Evol. Microbiol.">
        <title>Complete genome sequence of Corynebacterium casei LMG S-19264T (=DSM 44701T), isolated from a smear-ripened cheese.</title>
        <authorList>
            <consortium name="US DOE Joint Genome Institute (JGI-PGF)"/>
            <person name="Walter F."/>
            <person name="Albersmeier A."/>
            <person name="Kalinowski J."/>
            <person name="Ruckert C."/>
        </authorList>
    </citation>
    <scope>NUCLEOTIDE SEQUENCE</scope>
    <source>
        <strain evidence="2">JCM 14265</strain>
    </source>
</reference>
<dbReference type="AlphaFoldDB" id="A0AAV3STR1"/>
<evidence type="ECO:0000256" key="1">
    <source>
        <dbReference type="SAM" id="Phobius"/>
    </source>
</evidence>
<keyword evidence="1" id="KW-0812">Transmembrane</keyword>
<reference evidence="3 5" key="3">
    <citation type="submission" date="2024-06" db="EMBL/GenBank/DDBJ databases">
        <title>Halorubrum miltondacostae sp. nov., a potential PHA producer isolated from an inland solar saltern in Rio Maior, Portugal.</title>
        <authorList>
            <person name="Albuquerque L."/>
            <person name="Viver T."/>
            <person name="Barroso C."/>
            <person name="Claudino R."/>
            <person name="Galvan M."/>
            <person name="Simoes G."/>
            <person name="Lobo Da Cunha A."/>
            <person name="Egas C."/>
        </authorList>
    </citation>
    <scope>NUCLEOTIDE SEQUENCE [LARGE SCALE GENOMIC DNA]</scope>
    <source>
        <strain evidence="3 5">DSM 18646</strain>
    </source>
</reference>
<keyword evidence="5" id="KW-1185">Reference proteome</keyword>
<keyword evidence="1" id="KW-0472">Membrane</keyword>
<accession>A0AAV3STR1</accession>
<gene>
    <name evidence="3" type="ORF">ABNG02_05665</name>
    <name evidence="2" type="ORF">GCM10008994_20210</name>
</gene>